<comment type="caution">
    <text evidence="1">The sequence shown here is derived from an EMBL/GenBank/DDBJ whole genome shotgun (WGS) entry which is preliminary data.</text>
</comment>
<proteinExistence type="predicted"/>
<protein>
    <submittedName>
        <fullName evidence="1">Uncharacterized protein</fullName>
    </submittedName>
</protein>
<accession>A0AAV4S8F5</accession>
<organism evidence="1 2">
    <name type="scientific">Caerostris darwini</name>
    <dbReference type="NCBI Taxonomy" id="1538125"/>
    <lineage>
        <taxon>Eukaryota</taxon>
        <taxon>Metazoa</taxon>
        <taxon>Ecdysozoa</taxon>
        <taxon>Arthropoda</taxon>
        <taxon>Chelicerata</taxon>
        <taxon>Arachnida</taxon>
        <taxon>Araneae</taxon>
        <taxon>Araneomorphae</taxon>
        <taxon>Entelegynae</taxon>
        <taxon>Araneoidea</taxon>
        <taxon>Araneidae</taxon>
        <taxon>Caerostris</taxon>
    </lineage>
</organism>
<gene>
    <name evidence="1" type="ORF">CDAR_504571</name>
</gene>
<dbReference type="EMBL" id="BPLQ01007492">
    <property type="protein sequence ID" value="GIY30450.1"/>
    <property type="molecule type" value="Genomic_DNA"/>
</dbReference>
<sequence>MAPKKFQTLSTYIWLRTIDNSVTVSWPVLLPKKCSDLSSLLSKNTRHSTSKEFNFNMVVNSVFNFFILKAITFRECEKI</sequence>
<keyword evidence="2" id="KW-1185">Reference proteome</keyword>
<name>A0AAV4S8F5_9ARAC</name>
<dbReference type="Proteomes" id="UP001054837">
    <property type="component" value="Unassembled WGS sequence"/>
</dbReference>
<reference evidence="1 2" key="1">
    <citation type="submission" date="2021-06" db="EMBL/GenBank/DDBJ databases">
        <title>Caerostris darwini draft genome.</title>
        <authorList>
            <person name="Kono N."/>
            <person name="Arakawa K."/>
        </authorList>
    </citation>
    <scope>NUCLEOTIDE SEQUENCE [LARGE SCALE GENOMIC DNA]</scope>
</reference>
<evidence type="ECO:0000313" key="1">
    <source>
        <dbReference type="EMBL" id="GIY30450.1"/>
    </source>
</evidence>
<evidence type="ECO:0000313" key="2">
    <source>
        <dbReference type="Proteomes" id="UP001054837"/>
    </source>
</evidence>
<dbReference type="AlphaFoldDB" id="A0AAV4S8F5"/>